<dbReference type="EMBL" id="JAGKSB010000006">
    <property type="protein sequence ID" value="MBP3943280.1"/>
    <property type="molecule type" value="Genomic_DNA"/>
</dbReference>
<protein>
    <submittedName>
        <fullName evidence="2">Tetratricopeptide repeat protein</fullName>
    </submittedName>
</protein>
<dbReference type="InterPro" id="IPR019734">
    <property type="entry name" value="TPR_rpt"/>
</dbReference>
<feature type="repeat" description="TPR" evidence="1">
    <location>
        <begin position="19"/>
        <end position="52"/>
    </location>
</feature>
<name>A0A8T4H868_9SPHI</name>
<dbReference type="AlphaFoldDB" id="A0A8T4H868"/>
<comment type="caution">
    <text evidence="2">The sequence shown here is derived from an EMBL/GenBank/DDBJ whole genome shotgun (WGS) entry which is preliminary data.</text>
</comment>
<evidence type="ECO:0000313" key="2">
    <source>
        <dbReference type="EMBL" id="MBP3943280.1"/>
    </source>
</evidence>
<gene>
    <name evidence="2" type="ORF">J5U18_06850</name>
</gene>
<reference evidence="2" key="1">
    <citation type="submission" date="2021-03" db="EMBL/GenBank/DDBJ databases">
        <authorList>
            <person name="Lu T."/>
            <person name="Wang Q."/>
            <person name="Han X."/>
        </authorList>
    </citation>
    <scope>NUCLEOTIDE SEQUENCE</scope>
    <source>
        <strain evidence="2">WQ 2009</strain>
    </source>
</reference>
<organism evidence="2 3">
    <name type="scientific">Rhinopithecimicrobium faecis</name>
    <dbReference type="NCBI Taxonomy" id="2820698"/>
    <lineage>
        <taxon>Bacteria</taxon>
        <taxon>Pseudomonadati</taxon>
        <taxon>Bacteroidota</taxon>
        <taxon>Sphingobacteriia</taxon>
        <taxon>Sphingobacteriales</taxon>
        <taxon>Sphingobacteriaceae</taxon>
        <taxon>Rhinopithecimicrobium</taxon>
    </lineage>
</organism>
<sequence>MQTRLEQLQAFIAESPNDSFLKYALATEYLKLGEQEVALKGFQQLVQEDPTYVGTYYHLGKLLVSLSRVEEAIQVYKAGMVIAQNKRNMHAYGELKAALLLLTEEDDSDEDDY</sequence>
<dbReference type="SUPFAM" id="SSF48452">
    <property type="entry name" value="TPR-like"/>
    <property type="match status" value="1"/>
</dbReference>
<dbReference type="PROSITE" id="PS50005">
    <property type="entry name" value="TPR"/>
    <property type="match status" value="1"/>
</dbReference>
<keyword evidence="3" id="KW-1185">Reference proteome</keyword>
<dbReference type="RefSeq" id="WP_353546770.1">
    <property type="nucleotide sequence ID" value="NZ_JAGKSB010000006.1"/>
</dbReference>
<dbReference type="Gene3D" id="1.25.40.10">
    <property type="entry name" value="Tetratricopeptide repeat domain"/>
    <property type="match status" value="1"/>
</dbReference>
<evidence type="ECO:0000256" key="1">
    <source>
        <dbReference type="PROSITE-ProRule" id="PRU00339"/>
    </source>
</evidence>
<evidence type="ECO:0000313" key="3">
    <source>
        <dbReference type="Proteomes" id="UP000679691"/>
    </source>
</evidence>
<accession>A0A8T4H868</accession>
<proteinExistence type="predicted"/>
<keyword evidence="1" id="KW-0802">TPR repeat</keyword>
<dbReference type="Proteomes" id="UP000679691">
    <property type="component" value="Unassembled WGS sequence"/>
</dbReference>
<dbReference type="InterPro" id="IPR011990">
    <property type="entry name" value="TPR-like_helical_dom_sf"/>
</dbReference>
<dbReference type="Pfam" id="PF13181">
    <property type="entry name" value="TPR_8"/>
    <property type="match status" value="1"/>
</dbReference>